<dbReference type="EMBL" id="FPBF01000010">
    <property type="protein sequence ID" value="SFU19069.1"/>
    <property type="molecule type" value="Genomic_DNA"/>
</dbReference>
<gene>
    <name evidence="1" type="ORF">SAMN04489724_0090</name>
</gene>
<accession>A0A1I7E591</accession>
<evidence type="ECO:0000313" key="2">
    <source>
        <dbReference type="Proteomes" id="UP000199673"/>
    </source>
</evidence>
<evidence type="ECO:0000313" key="1">
    <source>
        <dbReference type="EMBL" id="SFU19069.1"/>
    </source>
</evidence>
<name>A0A1I7E591_9BACT</name>
<dbReference type="Gene3D" id="2.60.120.10">
    <property type="entry name" value="Jelly Rolls"/>
    <property type="match status" value="1"/>
</dbReference>
<dbReference type="InterPro" id="IPR018490">
    <property type="entry name" value="cNMP-bd_dom_sf"/>
</dbReference>
<keyword evidence="1" id="KW-0808">Transferase</keyword>
<protein>
    <submittedName>
        <fullName evidence="1">cAMP-binding domain of CRP or a regulatory subunit of cAMP-dependent protein kinases</fullName>
    </submittedName>
</protein>
<dbReference type="Proteomes" id="UP000199673">
    <property type="component" value="Unassembled WGS sequence"/>
</dbReference>
<dbReference type="RefSeq" id="WP_091698108.1">
    <property type="nucleotide sequence ID" value="NZ_FPBF01000010.1"/>
</dbReference>
<dbReference type="InterPro" id="IPR014710">
    <property type="entry name" value="RmlC-like_jellyroll"/>
</dbReference>
<dbReference type="OrthoDB" id="823735at2"/>
<dbReference type="GO" id="GO:0016301">
    <property type="term" value="F:kinase activity"/>
    <property type="evidence" value="ECO:0007669"/>
    <property type="project" value="UniProtKB-KW"/>
</dbReference>
<keyword evidence="2" id="KW-1185">Reference proteome</keyword>
<proteinExistence type="predicted"/>
<dbReference type="STRING" id="305507.SAMN04489724_0090"/>
<dbReference type="SUPFAM" id="SSF51206">
    <property type="entry name" value="cAMP-binding domain-like"/>
    <property type="match status" value="1"/>
</dbReference>
<sequence length="196" mass="23037">METKYRQLLIDDVSQLMELSEEDFEIVFSELELKRSRRGQILKKAGQSDKVSRYLCEGFIGSYRYYKKRHALSVIYQRTDTVFDERSYRTGFPSDTLLKCISDVIFYEFSLPSEQDILGKHPKFLALAHKLSLRINERNVAVLELSRKGLKKGYHELMHLFPGILPEITYEELGDFFGVSRRTVERFKHDLKNSKP</sequence>
<keyword evidence="1" id="KW-0418">Kinase</keyword>
<reference evidence="2" key="1">
    <citation type="submission" date="2016-10" db="EMBL/GenBank/DDBJ databases">
        <authorList>
            <person name="Varghese N."/>
            <person name="Submissions S."/>
        </authorList>
    </citation>
    <scope>NUCLEOTIDE SEQUENCE [LARGE SCALE GENOMIC DNA]</scope>
    <source>
        <strain evidence="2">DSM 23445</strain>
    </source>
</reference>
<dbReference type="AlphaFoldDB" id="A0A1I7E591"/>
<organism evidence="1 2">
    <name type="scientific">Algoriphagus locisalis</name>
    <dbReference type="NCBI Taxonomy" id="305507"/>
    <lineage>
        <taxon>Bacteria</taxon>
        <taxon>Pseudomonadati</taxon>
        <taxon>Bacteroidota</taxon>
        <taxon>Cytophagia</taxon>
        <taxon>Cytophagales</taxon>
        <taxon>Cyclobacteriaceae</taxon>
        <taxon>Algoriphagus</taxon>
    </lineage>
</organism>